<sequence length="468" mass="50162">MVLTKLFKARDTEAPAEAPAMAELRPRICVVGIGGAGCNAVRHMIRNGLERVEFVACDTDVRVLDASPAETRILLREKTSGRLPVDPRRQSPADRALDDEIAEALAGAQMCFIAVGMGGGTGTGAALRIASWARRNNILTVAAATKPFRFEGRRRYLAAERGIEELRRAVDTMIVIPNENLLRSTGAEATVTAAFEAADAVLEQGVRSITDLIVNPGIVNLDFADVRGIMQGMGKAVLGTGEAEGADRAVTAAQSAVSNPLLDGALDGANHLIISIVGGEDMRLIEIDEAARYITGRVHPEAQIIWGSSQDPAMDGRIRVSVVATGLDSPAGKALRPRRTSSCRFRKHQAQPSAIYNQGFYFSTCRNCGEDMIRTGGDWQAVPKGLRVVWPGSAPAASVRPAGKSRDARPASPRRGTARPLAPLQLAAAGLRVLLWRGGDLLRHFHWRRAHRRRAGGVLLLPPAPATR</sequence>
<dbReference type="InterPro" id="IPR045061">
    <property type="entry name" value="FtsZ/CetZ"/>
</dbReference>
<dbReference type="GO" id="GO:0005525">
    <property type="term" value="F:GTP binding"/>
    <property type="evidence" value="ECO:0007669"/>
    <property type="project" value="UniProtKB-UniRule"/>
</dbReference>
<dbReference type="InterPro" id="IPR037103">
    <property type="entry name" value="Tubulin/FtsZ-like_C"/>
</dbReference>
<evidence type="ECO:0000313" key="9">
    <source>
        <dbReference type="EMBL" id="TFI57090.1"/>
    </source>
</evidence>
<keyword evidence="4" id="KW-0131">Cell cycle</keyword>
<accession>A0A4Y8ZM70</accession>
<comment type="caution">
    <text evidence="9">The sequence shown here is derived from an EMBL/GenBank/DDBJ whole genome shotgun (WGS) entry which is preliminary data.</text>
</comment>
<dbReference type="InterPro" id="IPR018316">
    <property type="entry name" value="Tubulin/FtsZ_2-layer-sand-dom"/>
</dbReference>
<dbReference type="Gene3D" id="3.40.50.1440">
    <property type="entry name" value="Tubulin/FtsZ, GTPase domain"/>
    <property type="match status" value="1"/>
</dbReference>
<dbReference type="Pfam" id="PF12327">
    <property type="entry name" value="FtsZ_C"/>
    <property type="match status" value="1"/>
</dbReference>
<dbReference type="GO" id="GO:0003924">
    <property type="term" value="F:GTPase activity"/>
    <property type="evidence" value="ECO:0007669"/>
    <property type="project" value="UniProtKB-UniRule"/>
</dbReference>
<feature type="binding site" evidence="4">
    <location>
        <begin position="120"/>
        <end position="122"/>
    </location>
    <ligand>
        <name>GTP</name>
        <dbReference type="ChEBI" id="CHEBI:37565"/>
    </ligand>
</feature>
<dbReference type="EMBL" id="SPDV01000039">
    <property type="protein sequence ID" value="TFI57090.1"/>
    <property type="molecule type" value="Genomic_DNA"/>
</dbReference>
<feature type="binding site" evidence="4">
    <location>
        <position position="199"/>
    </location>
    <ligand>
        <name>GTP</name>
        <dbReference type="ChEBI" id="CHEBI:37565"/>
    </ligand>
</feature>
<dbReference type="InterPro" id="IPR024757">
    <property type="entry name" value="FtsZ_C"/>
</dbReference>
<comment type="function">
    <text evidence="4">Essential cell division protein that forms a contractile ring structure (Z ring) at the future cell division site. The regulation of the ring assembly controls the timing and the location of cell division. One of the functions of the FtsZ ring is to recruit other cell division proteins to the septum to produce a new cell wall between the dividing cells. Binds GTP and shows GTPase activity.</text>
</comment>
<dbReference type="InterPro" id="IPR003008">
    <property type="entry name" value="Tubulin_FtsZ_GTPase"/>
</dbReference>
<dbReference type="PANTHER" id="PTHR30314">
    <property type="entry name" value="CELL DIVISION PROTEIN FTSZ-RELATED"/>
    <property type="match status" value="1"/>
</dbReference>
<evidence type="ECO:0000256" key="5">
    <source>
        <dbReference type="NCBIfam" id="TIGR00065"/>
    </source>
</evidence>
<dbReference type="AlphaFoldDB" id="A0A4Y8ZM70"/>
<dbReference type="InterPro" id="IPR008280">
    <property type="entry name" value="Tub_FtsZ_C"/>
</dbReference>
<evidence type="ECO:0000256" key="2">
    <source>
        <dbReference type="ARBA" id="ARBA00022741"/>
    </source>
</evidence>
<dbReference type="OrthoDB" id="9813375at2"/>
<evidence type="ECO:0000256" key="4">
    <source>
        <dbReference type="HAMAP-Rule" id="MF_00909"/>
    </source>
</evidence>
<gene>
    <name evidence="4 9" type="primary">ftsZ</name>
    <name evidence="9" type="ORF">E2493_16805</name>
</gene>
<evidence type="ECO:0000256" key="1">
    <source>
        <dbReference type="ARBA" id="ARBA00009690"/>
    </source>
</evidence>
<dbReference type="SUPFAM" id="SSF52490">
    <property type="entry name" value="Tubulin nucleotide-binding domain-like"/>
    <property type="match status" value="1"/>
</dbReference>
<keyword evidence="2 4" id="KW-0547">Nucleotide-binding</keyword>
<evidence type="ECO:0000256" key="3">
    <source>
        <dbReference type="ARBA" id="ARBA00023134"/>
    </source>
</evidence>
<feature type="region of interest" description="Disordered" evidence="6">
    <location>
        <begin position="394"/>
        <end position="420"/>
    </location>
</feature>
<evidence type="ECO:0000259" key="7">
    <source>
        <dbReference type="SMART" id="SM00864"/>
    </source>
</evidence>
<feature type="binding site" evidence="4">
    <location>
        <position position="155"/>
    </location>
    <ligand>
        <name>GTP</name>
        <dbReference type="ChEBI" id="CHEBI:37565"/>
    </ligand>
</feature>
<dbReference type="InterPro" id="IPR000158">
    <property type="entry name" value="Cell_div_FtsZ"/>
</dbReference>
<feature type="domain" description="Tubulin/FtsZ GTPase" evidence="7">
    <location>
        <begin position="27"/>
        <end position="217"/>
    </location>
</feature>
<dbReference type="CDD" id="cd02201">
    <property type="entry name" value="FtsZ_type1"/>
    <property type="match status" value="1"/>
</dbReference>
<keyword evidence="3 4" id="KW-0342">GTP-binding</keyword>
<keyword evidence="4" id="KW-0963">Cytoplasm</keyword>
<comment type="similarity">
    <text evidence="1 4">Belongs to the FtsZ family.</text>
</comment>
<evidence type="ECO:0000256" key="6">
    <source>
        <dbReference type="SAM" id="MobiDB-lite"/>
    </source>
</evidence>
<keyword evidence="10" id="KW-1185">Reference proteome</keyword>
<dbReference type="SMART" id="SM00864">
    <property type="entry name" value="Tubulin"/>
    <property type="match status" value="1"/>
</dbReference>
<dbReference type="GO" id="GO:0043093">
    <property type="term" value="P:FtsZ-dependent cytokinesis"/>
    <property type="evidence" value="ECO:0007669"/>
    <property type="project" value="UniProtKB-UniRule"/>
</dbReference>
<dbReference type="SUPFAM" id="SSF55307">
    <property type="entry name" value="Tubulin C-terminal domain-like"/>
    <property type="match status" value="1"/>
</dbReference>
<feature type="binding site" evidence="4">
    <location>
        <begin position="35"/>
        <end position="39"/>
    </location>
    <ligand>
        <name>GTP</name>
        <dbReference type="ChEBI" id="CHEBI:37565"/>
    </ligand>
</feature>
<dbReference type="GO" id="GO:0032153">
    <property type="term" value="C:cell division site"/>
    <property type="evidence" value="ECO:0007669"/>
    <property type="project" value="UniProtKB-UniRule"/>
</dbReference>
<comment type="subunit">
    <text evidence="4">Homodimer. Polymerizes to form a dynamic ring structure in a strictly GTP-dependent manner. Interacts directly with several other division proteins.</text>
</comment>
<feature type="binding site" evidence="4">
    <location>
        <position position="151"/>
    </location>
    <ligand>
        <name>GTP</name>
        <dbReference type="ChEBI" id="CHEBI:37565"/>
    </ligand>
</feature>
<dbReference type="GO" id="GO:0000917">
    <property type="term" value="P:division septum assembly"/>
    <property type="evidence" value="ECO:0007669"/>
    <property type="project" value="UniProtKB-KW"/>
</dbReference>
<evidence type="ECO:0000259" key="8">
    <source>
        <dbReference type="SMART" id="SM00865"/>
    </source>
</evidence>
<dbReference type="InterPro" id="IPR036525">
    <property type="entry name" value="Tubulin/FtsZ_GTPase_sf"/>
</dbReference>
<dbReference type="GO" id="GO:0005737">
    <property type="term" value="C:cytoplasm"/>
    <property type="evidence" value="ECO:0007669"/>
    <property type="project" value="UniProtKB-SubCell"/>
</dbReference>
<comment type="subcellular location">
    <subcellularLocation>
        <location evidence="4">Cytoplasm</location>
    </subcellularLocation>
    <text evidence="4">Assembles at midcell at the inner surface of the cytoplasmic membrane.</text>
</comment>
<organism evidence="9 10">
    <name type="scientific">Sphingomonas parva</name>
    <dbReference type="NCBI Taxonomy" id="2555898"/>
    <lineage>
        <taxon>Bacteria</taxon>
        <taxon>Pseudomonadati</taxon>
        <taxon>Pseudomonadota</taxon>
        <taxon>Alphaproteobacteria</taxon>
        <taxon>Sphingomonadales</taxon>
        <taxon>Sphingomonadaceae</taxon>
        <taxon>Sphingomonas</taxon>
    </lineage>
</organism>
<dbReference type="RefSeq" id="WP_135089098.1">
    <property type="nucleotide sequence ID" value="NZ_SPDV01000039.1"/>
</dbReference>
<dbReference type="NCBIfam" id="TIGR00065">
    <property type="entry name" value="ftsZ"/>
    <property type="match status" value="1"/>
</dbReference>
<evidence type="ECO:0000313" key="10">
    <source>
        <dbReference type="Proteomes" id="UP000298213"/>
    </source>
</evidence>
<dbReference type="Gene3D" id="3.30.1330.20">
    <property type="entry name" value="Tubulin/FtsZ, C-terminal domain"/>
    <property type="match status" value="1"/>
</dbReference>
<dbReference type="PRINTS" id="PR00423">
    <property type="entry name" value="CELLDVISFTSZ"/>
</dbReference>
<name>A0A4Y8ZM70_9SPHN</name>
<reference evidence="9 10" key="1">
    <citation type="submission" date="2019-03" db="EMBL/GenBank/DDBJ databases">
        <title>Genome sequence of Sphingomonas sp. 17J27-24.</title>
        <authorList>
            <person name="Kim M."/>
            <person name="Maeng S."/>
            <person name="Sathiyaraj S."/>
        </authorList>
    </citation>
    <scope>NUCLEOTIDE SEQUENCE [LARGE SCALE GENOMIC DNA]</scope>
    <source>
        <strain evidence="9 10">17J27-24</strain>
    </source>
</reference>
<keyword evidence="4 9" id="KW-0132">Cell division</keyword>
<protein>
    <recommendedName>
        <fullName evidence="4 5">Cell division protein FtsZ</fullName>
    </recommendedName>
</protein>
<dbReference type="PANTHER" id="PTHR30314:SF3">
    <property type="entry name" value="MITOCHONDRIAL DIVISION PROTEIN FSZA"/>
    <property type="match status" value="1"/>
</dbReference>
<keyword evidence="4" id="KW-0717">Septation</keyword>
<dbReference type="Proteomes" id="UP000298213">
    <property type="component" value="Unassembled WGS sequence"/>
</dbReference>
<dbReference type="HAMAP" id="MF_00909">
    <property type="entry name" value="FtsZ"/>
    <property type="match status" value="1"/>
</dbReference>
<dbReference type="SMART" id="SM00865">
    <property type="entry name" value="Tubulin_C"/>
    <property type="match status" value="1"/>
</dbReference>
<dbReference type="Pfam" id="PF00091">
    <property type="entry name" value="Tubulin"/>
    <property type="match status" value="1"/>
</dbReference>
<dbReference type="GO" id="GO:0051258">
    <property type="term" value="P:protein polymerization"/>
    <property type="evidence" value="ECO:0007669"/>
    <property type="project" value="UniProtKB-UniRule"/>
</dbReference>
<proteinExistence type="inferred from homology"/>
<feature type="domain" description="Tubulin/FtsZ 2-layer sandwich" evidence="8">
    <location>
        <begin position="219"/>
        <end position="336"/>
    </location>
</feature>